<proteinExistence type="predicted"/>
<sequence>MQISAPIYVLKRKAKKMARHEGKALHQTLDQVAVSEGFKSWSHLAAACATASPATEVLRQVKSGDMILIGARPGQGKTLLGLEVASRAAEIRRRGYVFTLEYSERDVTEQLSAMGVGKGASFLLDTSDQVSADYIIDRLGDVQHSAVIVVDYLQLLDQRRSNPVLIDQMVALRQFVRDRGHVCAMISQIDRAFDLSGRAMPGVADIRQPNPLDLSVFDRFCFLNNGELRFDQAA</sequence>
<keyword evidence="3" id="KW-1185">Reference proteome</keyword>
<dbReference type="GO" id="GO:0003678">
    <property type="term" value="F:DNA helicase activity"/>
    <property type="evidence" value="ECO:0007669"/>
    <property type="project" value="InterPro"/>
</dbReference>
<evidence type="ECO:0000259" key="1">
    <source>
        <dbReference type="Pfam" id="PF03796"/>
    </source>
</evidence>
<dbReference type="GO" id="GO:0005524">
    <property type="term" value="F:ATP binding"/>
    <property type="evidence" value="ECO:0007669"/>
    <property type="project" value="InterPro"/>
</dbReference>
<accession>A0A2R8C692</accession>
<dbReference type="Proteomes" id="UP000244898">
    <property type="component" value="Unassembled WGS sequence"/>
</dbReference>
<dbReference type="Pfam" id="PF03796">
    <property type="entry name" value="DnaB_C"/>
    <property type="match status" value="1"/>
</dbReference>
<dbReference type="OrthoDB" id="7357206at2"/>
<evidence type="ECO:0000313" key="2">
    <source>
        <dbReference type="EMBL" id="SPJ27959.1"/>
    </source>
</evidence>
<protein>
    <recommendedName>
        <fullName evidence="1">SF4 helicase domain-containing protein</fullName>
    </recommendedName>
</protein>
<dbReference type="Gene3D" id="3.40.50.300">
    <property type="entry name" value="P-loop containing nucleotide triphosphate hydrolases"/>
    <property type="match status" value="2"/>
</dbReference>
<reference evidence="3" key="1">
    <citation type="submission" date="2018-03" db="EMBL/GenBank/DDBJ databases">
        <authorList>
            <person name="Rodrigo-Torres L."/>
            <person name="Arahal R. D."/>
            <person name="Lucena T."/>
        </authorList>
    </citation>
    <scope>NUCLEOTIDE SEQUENCE [LARGE SCALE GENOMIC DNA]</scope>
    <source>
        <strain evidence="3">CECT 7615</strain>
    </source>
</reference>
<dbReference type="AlphaFoldDB" id="A0A2R8C692"/>
<dbReference type="RefSeq" id="WP_108786220.1">
    <property type="nucleotide sequence ID" value="NZ_ONZG01000003.1"/>
</dbReference>
<dbReference type="InterPro" id="IPR027417">
    <property type="entry name" value="P-loop_NTPase"/>
</dbReference>
<feature type="domain" description="SF4 helicase" evidence="1">
    <location>
        <begin position="61"/>
        <end position="111"/>
    </location>
</feature>
<dbReference type="GO" id="GO:0006260">
    <property type="term" value="P:DNA replication"/>
    <property type="evidence" value="ECO:0007669"/>
    <property type="project" value="InterPro"/>
</dbReference>
<evidence type="ECO:0000313" key="3">
    <source>
        <dbReference type="Proteomes" id="UP000244898"/>
    </source>
</evidence>
<dbReference type="NCBIfam" id="NF004629">
    <property type="entry name" value="PRK05973.1"/>
    <property type="match status" value="1"/>
</dbReference>
<dbReference type="InterPro" id="IPR007694">
    <property type="entry name" value="DNA_helicase_DnaB-like_C"/>
</dbReference>
<gene>
    <name evidence="2" type="ORF">TRM7615_01453</name>
</gene>
<dbReference type="EMBL" id="ONZG01000003">
    <property type="protein sequence ID" value="SPJ27959.1"/>
    <property type="molecule type" value="Genomic_DNA"/>
</dbReference>
<name>A0A2R8C692_9RHOB</name>
<organism evidence="2 3">
    <name type="scientific">Falsiruegeria mediterranea M17</name>
    <dbReference type="NCBI Taxonomy" id="1200281"/>
    <lineage>
        <taxon>Bacteria</taxon>
        <taxon>Pseudomonadati</taxon>
        <taxon>Pseudomonadota</taxon>
        <taxon>Alphaproteobacteria</taxon>
        <taxon>Rhodobacterales</taxon>
        <taxon>Roseobacteraceae</taxon>
        <taxon>Falsiruegeria</taxon>
    </lineage>
</organism>
<dbReference type="SUPFAM" id="SSF52540">
    <property type="entry name" value="P-loop containing nucleoside triphosphate hydrolases"/>
    <property type="match status" value="1"/>
</dbReference>